<organism evidence="2 3">
    <name type="scientific">Meripilus lineatus</name>
    <dbReference type="NCBI Taxonomy" id="2056292"/>
    <lineage>
        <taxon>Eukaryota</taxon>
        <taxon>Fungi</taxon>
        <taxon>Dikarya</taxon>
        <taxon>Basidiomycota</taxon>
        <taxon>Agaricomycotina</taxon>
        <taxon>Agaricomycetes</taxon>
        <taxon>Polyporales</taxon>
        <taxon>Meripilaceae</taxon>
        <taxon>Meripilus</taxon>
    </lineage>
</organism>
<evidence type="ECO:0000313" key="3">
    <source>
        <dbReference type="Proteomes" id="UP001212997"/>
    </source>
</evidence>
<name>A0AAD5UUU4_9APHY</name>
<evidence type="ECO:0000313" key="2">
    <source>
        <dbReference type="EMBL" id="KAJ3478394.1"/>
    </source>
</evidence>
<dbReference type="EMBL" id="JANAWD010000514">
    <property type="protein sequence ID" value="KAJ3478394.1"/>
    <property type="molecule type" value="Genomic_DNA"/>
</dbReference>
<proteinExistence type="predicted"/>
<protein>
    <submittedName>
        <fullName evidence="2">Uncharacterized protein</fullName>
    </submittedName>
</protein>
<dbReference type="InterPro" id="IPR032675">
    <property type="entry name" value="LRR_dom_sf"/>
</dbReference>
<dbReference type="Proteomes" id="UP001212997">
    <property type="component" value="Unassembled WGS sequence"/>
</dbReference>
<dbReference type="SUPFAM" id="SSF52047">
    <property type="entry name" value="RNI-like"/>
    <property type="match status" value="1"/>
</dbReference>
<gene>
    <name evidence="2" type="ORF">NLI96_g9785</name>
</gene>
<comment type="caution">
    <text evidence="2">The sequence shown here is derived from an EMBL/GenBank/DDBJ whole genome shotgun (WGS) entry which is preliminary data.</text>
</comment>
<evidence type="ECO:0000256" key="1">
    <source>
        <dbReference type="SAM" id="MobiDB-lite"/>
    </source>
</evidence>
<feature type="compositionally biased region" description="Basic and acidic residues" evidence="1">
    <location>
        <begin position="133"/>
        <end position="146"/>
    </location>
</feature>
<accession>A0AAD5UUU4</accession>
<feature type="region of interest" description="Disordered" evidence="1">
    <location>
        <begin position="131"/>
        <end position="161"/>
    </location>
</feature>
<keyword evidence="3" id="KW-1185">Reference proteome</keyword>
<sequence>MQASKLPIEVCERIIGFLCPPIPLTSLEVFNDLFSTPEDYTERIWALYASSLVCKPWVHRSQHHLFQRVELCVTRRAHAFLDSVVRSPSIGRNVRLLAICPNPPYFPYSRHVASSILEPWRDTPLKILPPHAAKREETSPRTESKTSSHQRRQNNSKSHSPPPCHYNWVYEVLTALPPLLTNLSILDLMNLPALHPSFVCLVSRFTTIRTLRLYFVMSQSFREIIQVVNGLPQITTLHMYHCSWTRPAHFYPSKRLRLQIFYIKTLPDSPGLQWDVFNWMRSSQCLSTLRTLSFDDIRPSYIAHELRHELCQCVNTLQYFSLSWGRPGNNPFNVLPSIDLLALEYLKLWNMESGYLRPLVDHLSRLSFPALKYIYIGFTKTLDLVSTGAGWEDIDEVLAGNRFSQLRYFVISTYSSPSSERVLEDVRATFRKILPKSYKRGILVWDGTYLDQVLHITESKISPFNLGEITSSYLGY</sequence>
<dbReference type="Gene3D" id="3.80.10.10">
    <property type="entry name" value="Ribonuclease Inhibitor"/>
    <property type="match status" value="1"/>
</dbReference>
<dbReference type="AlphaFoldDB" id="A0AAD5UUU4"/>
<reference evidence="2" key="1">
    <citation type="submission" date="2022-07" db="EMBL/GenBank/DDBJ databases">
        <title>Genome Sequence of Physisporinus lineatus.</title>
        <authorList>
            <person name="Buettner E."/>
        </authorList>
    </citation>
    <scope>NUCLEOTIDE SEQUENCE</scope>
    <source>
        <strain evidence="2">VT162</strain>
    </source>
</reference>